<evidence type="ECO:0000259" key="21">
    <source>
        <dbReference type="PROSITE" id="PS50112"/>
    </source>
</evidence>
<evidence type="ECO:0000313" key="24">
    <source>
        <dbReference type="Proteomes" id="UP000829384"/>
    </source>
</evidence>
<feature type="modified residue" description="Phosphohistidine" evidence="15">
    <location>
        <position position="1137"/>
    </location>
</feature>
<keyword evidence="17" id="KW-0175">Coiled coil</keyword>
<dbReference type="Gene3D" id="1.10.287.130">
    <property type="match status" value="1"/>
</dbReference>
<dbReference type="SMART" id="SM00062">
    <property type="entry name" value="PBPb"/>
    <property type="match status" value="2"/>
</dbReference>
<dbReference type="InterPro" id="IPR003594">
    <property type="entry name" value="HATPase_dom"/>
</dbReference>
<feature type="domain" description="Response regulatory" evidence="20">
    <location>
        <begin position="955"/>
        <end position="1074"/>
    </location>
</feature>
<evidence type="ECO:0000256" key="17">
    <source>
        <dbReference type="SAM" id="Coils"/>
    </source>
</evidence>
<dbReference type="InterPro" id="IPR001789">
    <property type="entry name" value="Sig_transdc_resp-reg_receiver"/>
</dbReference>
<keyword evidence="11" id="KW-0547">Nucleotide-binding</keyword>
<dbReference type="SUPFAM" id="SSF53850">
    <property type="entry name" value="Periplasmic binding protein-like II"/>
    <property type="match status" value="2"/>
</dbReference>
<dbReference type="EC" id="2.7.13.3" evidence="3"/>
<organism evidence="23 24">
    <name type="scientific">Shewanella cutis</name>
    <dbReference type="NCBI Taxonomy" id="2766780"/>
    <lineage>
        <taxon>Bacteria</taxon>
        <taxon>Pseudomonadati</taxon>
        <taxon>Pseudomonadota</taxon>
        <taxon>Gammaproteobacteria</taxon>
        <taxon>Alteromonadales</taxon>
        <taxon>Shewanellaceae</taxon>
        <taxon>Shewanella</taxon>
    </lineage>
</organism>
<feature type="domain" description="Histidine kinase" evidence="19">
    <location>
        <begin position="712"/>
        <end position="932"/>
    </location>
</feature>
<keyword evidence="12 18" id="KW-1133">Transmembrane helix</keyword>
<dbReference type="Pfam" id="PF02518">
    <property type="entry name" value="HATPase_c"/>
    <property type="match status" value="1"/>
</dbReference>
<dbReference type="PRINTS" id="PR00344">
    <property type="entry name" value="BCTRLSENSOR"/>
</dbReference>
<keyword evidence="24" id="KW-1185">Reference proteome</keyword>
<comment type="subcellular location">
    <subcellularLocation>
        <location evidence="2">Cell inner membrane</location>
        <topology evidence="2">Multi-pass membrane protein</topology>
    </subcellularLocation>
</comment>
<accession>A0ABS9R104</accession>
<dbReference type="Gene3D" id="3.40.190.10">
    <property type="entry name" value="Periplasmic binding protein-like II"/>
    <property type="match status" value="4"/>
</dbReference>
<evidence type="ECO:0000256" key="6">
    <source>
        <dbReference type="ARBA" id="ARBA00022553"/>
    </source>
</evidence>
<dbReference type="InterPro" id="IPR035965">
    <property type="entry name" value="PAS-like_dom_sf"/>
</dbReference>
<dbReference type="SUPFAM" id="SSF55874">
    <property type="entry name" value="ATPase domain of HSP90 chaperone/DNA topoisomerase II/histidine kinase"/>
    <property type="match status" value="1"/>
</dbReference>
<dbReference type="InterPro" id="IPR005467">
    <property type="entry name" value="His_kinase_dom"/>
</dbReference>
<comment type="catalytic activity">
    <reaction evidence="1">
        <text>ATP + protein L-histidine = ADP + protein N-phospho-L-histidine.</text>
        <dbReference type="EC" id="2.7.13.3"/>
    </reaction>
</comment>
<dbReference type="PROSITE" id="PS50109">
    <property type="entry name" value="HIS_KIN"/>
    <property type="match status" value="1"/>
</dbReference>
<dbReference type="InterPro" id="IPR000014">
    <property type="entry name" value="PAS"/>
</dbReference>
<dbReference type="CDD" id="cd17546">
    <property type="entry name" value="REC_hyHK_CKI1_RcsC-like"/>
    <property type="match status" value="1"/>
</dbReference>
<dbReference type="SUPFAM" id="SSF52172">
    <property type="entry name" value="CheY-like"/>
    <property type="match status" value="1"/>
</dbReference>
<evidence type="ECO:0000256" key="1">
    <source>
        <dbReference type="ARBA" id="ARBA00000085"/>
    </source>
</evidence>
<dbReference type="RefSeq" id="WP_240132659.1">
    <property type="nucleotide sequence ID" value="NZ_JACSDI010000027.1"/>
</dbReference>
<dbReference type="InterPro" id="IPR036097">
    <property type="entry name" value="HisK_dim/P_sf"/>
</dbReference>
<sequence length="1195" mass="134979">MRSFILFKIIYVLAIYLLVLSPSVGLAHNKNTYILKGHPNLEATKLEITPAEEIYLQSFKELKVAITEPNFHPYDFIDNESFFYQGISADYLNLIKESLNLNIKIIRFEKREDAINAVKTGEADILTTANSYENNNGLQLSIPYLTDRPALFKNVSLNSEIKTISMAYDYLANSAVQKYFPDKTIVNYPSKQAAVAAAAFGKADAVIIDLLSANYMINNTFYKKLQLDSYIDIDSKGIAFASIQKHHQLLDILNKAIENISKEKSRLVRERWSGGGNVIPERNELPEFNKEEKDWIEKNKKIFVVINEYMAPLSYVNSNGVPAGYAIEILDLIRLYTGLNIEYVTTKSFKEQKNMVLKSKEPYITVLSPSKSRANLFNFSSEFSSSPYIIVQRKNAQSINNPTIAIPNGHAIEDYVKNSFLFKDIKLKPNFIESLDSVKNNEADYTIIPLNIADYYNQSYFSDFLEIKDFAKNIPNASANFSLKKNDKILLSIINKALLSIPPNELQILENYWRSNSIPAKQTWKDYRYTIYTISIFSLLLVFVSVAWVIYTRKHYLQRLNAAQQLDKQLLFMQQIVDAIPHPIYARDKNLSLVLCNESYASIFNSTRDELLNSSAKINDLRINDRVNIEQEYIDCLNTGKARFQDRNMIINNAEFTTYNWIKPYCDLQNNIEGIVGGWIDISERIKLLEDLKHAKNLAESASAAKSTFLATMSHEIRTPMNAIIGMLELALKSSKLPISELNTIKVAYDSANGLLELIGDILDIARIEAGQLTLSPVRTNLKSIVASVVRVFEGLAHQKGLTLELNFDTHINKDVLVDPMRIKQILSNLIGNAIKFTNEGNVKITVNSKNNNDKCCFFFTVTDTGIGISQEDQLKIFTAFSQGNDSHKNYGGTGLGLMISRSLCEMMGGTLKLKSELNAGTEVRMELCLTLLEDATELIEKQLTTNLNLEQCFNILVVDDHPANRLLLAQQLRFLGHNVTDSDNGKSAIKLFKDNEFQFIITDCNMPEMNGYELSKNIRKLEKHIKSKSSIIIGYTANAQKEIMDACIAAGMNDCLFKPISLQELNNTLIKYSRTLGKSNIDLSFTPEVVQHLTGNDDALTLKLLLELIKSNKSDRDILIQARKNSEHQKIRDITHKIKGAAKIIDARDLVMCCEKIEGSSNQSIEKDITPLLNALDKLDNEIASYVKNNGAVL</sequence>
<name>A0ABS9R104_9GAMM</name>
<evidence type="ECO:0000256" key="2">
    <source>
        <dbReference type="ARBA" id="ARBA00004429"/>
    </source>
</evidence>
<dbReference type="Pfam" id="PF00512">
    <property type="entry name" value="HisKA"/>
    <property type="match status" value="1"/>
</dbReference>
<dbReference type="EMBL" id="JACSDI010000027">
    <property type="protein sequence ID" value="MCG9966229.1"/>
    <property type="molecule type" value="Genomic_DNA"/>
</dbReference>
<dbReference type="Pfam" id="PF00989">
    <property type="entry name" value="PAS"/>
    <property type="match status" value="1"/>
</dbReference>
<keyword evidence="8 18" id="KW-0812">Transmembrane</keyword>
<evidence type="ECO:0000256" key="14">
    <source>
        <dbReference type="ARBA" id="ARBA00023136"/>
    </source>
</evidence>
<evidence type="ECO:0000256" key="11">
    <source>
        <dbReference type="ARBA" id="ARBA00022840"/>
    </source>
</evidence>
<gene>
    <name evidence="23" type="ORF">H9J30_20315</name>
</gene>
<evidence type="ECO:0000256" key="18">
    <source>
        <dbReference type="SAM" id="Phobius"/>
    </source>
</evidence>
<dbReference type="PROSITE" id="PS50110">
    <property type="entry name" value="RESPONSE_REGULATORY"/>
    <property type="match status" value="1"/>
</dbReference>
<dbReference type="InterPro" id="IPR036641">
    <property type="entry name" value="HPT_dom_sf"/>
</dbReference>
<evidence type="ECO:0000256" key="10">
    <source>
        <dbReference type="ARBA" id="ARBA00022777"/>
    </source>
</evidence>
<evidence type="ECO:0000313" key="23">
    <source>
        <dbReference type="EMBL" id="MCG9966229.1"/>
    </source>
</evidence>
<dbReference type="PANTHER" id="PTHR43047:SF72">
    <property type="entry name" value="OSMOSENSING HISTIDINE PROTEIN KINASE SLN1"/>
    <property type="match status" value="1"/>
</dbReference>
<dbReference type="Gene3D" id="3.40.50.2300">
    <property type="match status" value="1"/>
</dbReference>
<evidence type="ECO:0000256" key="5">
    <source>
        <dbReference type="ARBA" id="ARBA00022519"/>
    </source>
</evidence>
<keyword evidence="5" id="KW-0997">Cell inner membrane</keyword>
<dbReference type="CDD" id="cd13705">
    <property type="entry name" value="PBP2_BvgS_D1"/>
    <property type="match status" value="1"/>
</dbReference>
<dbReference type="InterPro" id="IPR036890">
    <property type="entry name" value="HATPase_C_sf"/>
</dbReference>
<evidence type="ECO:0000256" key="16">
    <source>
        <dbReference type="PROSITE-ProRule" id="PRU00169"/>
    </source>
</evidence>
<evidence type="ECO:0000256" key="3">
    <source>
        <dbReference type="ARBA" id="ARBA00012438"/>
    </source>
</evidence>
<evidence type="ECO:0000259" key="20">
    <source>
        <dbReference type="PROSITE" id="PS50110"/>
    </source>
</evidence>
<dbReference type="SUPFAM" id="SSF47226">
    <property type="entry name" value="Histidine-containing phosphotransfer domain, HPT domain"/>
    <property type="match status" value="1"/>
</dbReference>
<dbReference type="InterPro" id="IPR011006">
    <property type="entry name" value="CheY-like_superfamily"/>
</dbReference>
<dbReference type="SMART" id="SM00448">
    <property type="entry name" value="REC"/>
    <property type="match status" value="1"/>
</dbReference>
<keyword evidence="10" id="KW-0418">Kinase</keyword>
<keyword evidence="7" id="KW-0808">Transferase</keyword>
<feature type="domain" description="PAS" evidence="21">
    <location>
        <begin position="569"/>
        <end position="640"/>
    </location>
</feature>
<proteinExistence type="predicted"/>
<keyword evidence="6 16" id="KW-0597">Phosphoprotein</keyword>
<evidence type="ECO:0000256" key="15">
    <source>
        <dbReference type="PROSITE-ProRule" id="PRU00110"/>
    </source>
</evidence>
<feature type="modified residue" description="4-aspartylphosphate" evidence="16">
    <location>
        <position position="1004"/>
    </location>
</feature>
<feature type="coiled-coil region" evidence="17">
    <location>
        <begin position="243"/>
        <end position="270"/>
    </location>
</feature>
<dbReference type="Gene3D" id="1.20.120.160">
    <property type="entry name" value="HPT domain"/>
    <property type="match status" value="1"/>
</dbReference>
<dbReference type="CDD" id="cd16922">
    <property type="entry name" value="HATPase_EvgS-ArcB-TorS-like"/>
    <property type="match status" value="1"/>
</dbReference>
<dbReference type="InterPro" id="IPR004358">
    <property type="entry name" value="Sig_transdc_His_kin-like_C"/>
</dbReference>
<dbReference type="InterPro" id="IPR001638">
    <property type="entry name" value="Solute-binding_3/MltF_N"/>
</dbReference>
<dbReference type="InterPro" id="IPR013767">
    <property type="entry name" value="PAS_fold"/>
</dbReference>
<keyword evidence="4" id="KW-1003">Cell membrane</keyword>
<keyword evidence="9" id="KW-0732">Signal</keyword>
<reference evidence="23 24" key="1">
    <citation type="submission" date="2020-08" db="EMBL/GenBank/DDBJ databases">
        <title>Whole genome sequence of Shewanella sp strain PS-2.</title>
        <authorList>
            <person name="Das S.K."/>
        </authorList>
    </citation>
    <scope>NUCLEOTIDE SEQUENCE [LARGE SCALE GENOMIC DNA]</scope>
    <source>
        <strain evidence="23 24">PS-2</strain>
    </source>
</reference>
<evidence type="ECO:0000256" key="8">
    <source>
        <dbReference type="ARBA" id="ARBA00022692"/>
    </source>
</evidence>
<keyword evidence="11" id="KW-0067">ATP-binding</keyword>
<evidence type="ECO:0000259" key="19">
    <source>
        <dbReference type="PROSITE" id="PS50109"/>
    </source>
</evidence>
<dbReference type="InterPro" id="IPR049870">
    <property type="entry name" value="BvgS-like_periplasmic1"/>
</dbReference>
<dbReference type="PROSITE" id="PS50112">
    <property type="entry name" value="PAS"/>
    <property type="match status" value="1"/>
</dbReference>
<dbReference type="InterPro" id="IPR003661">
    <property type="entry name" value="HisK_dim/P_dom"/>
</dbReference>
<keyword evidence="13" id="KW-0902">Two-component regulatory system</keyword>
<evidence type="ECO:0000256" key="13">
    <source>
        <dbReference type="ARBA" id="ARBA00023012"/>
    </source>
</evidence>
<dbReference type="Pfam" id="PF00072">
    <property type="entry name" value="Response_reg"/>
    <property type="match status" value="1"/>
</dbReference>
<dbReference type="CDD" id="cd00082">
    <property type="entry name" value="HisKA"/>
    <property type="match status" value="1"/>
</dbReference>
<evidence type="ECO:0000256" key="9">
    <source>
        <dbReference type="ARBA" id="ARBA00022729"/>
    </source>
</evidence>
<dbReference type="PANTHER" id="PTHR43047">
    <property type="entry name" value="TWO-COMPONENT HISTIDINE PROTEIN KINASE"/>
    <property type="match status" value="1"/>
</dbReference>
<dbReference type="SMART" id="SM00388">
    <property type="entry name" value="HisKA"/>
    <property type="match status" value="1"/>
</dbReference>
<dbReference type="Gene3D" id="3.30.565.10">
    <property type="entry name" value="Histidine kinase-like ATPase, C-terminal domain"/>
    <property type="match status" value="1"/>
</dbReference>
<feature type="transmembrane region" description="Helical" evidence="18">
    <location>
        <begin position="529"/>
        <end position="551"/>
    </location>
</feature>
<comment type="caution">
    <text evidence="23">The sequence shown here is derived from an EMBL/GenBank/DDBJ whole genome shotgun (WGS) entry which is preliminary data.</text>
</comment>
<dbReference type="InterPro" id="IPR008207">
    <property type="entry name" value="Sig_transdc_His_kin_Hpt_dom"/>
</dbReference>
<dbReference type="SMART" id="SM00387">
    <property type="entry name" value="HATPase_c"/>
    <property type="match status" value="1"/>
</dbReference>
<protein>
    <recommendedName>
        <fullName evidence="3">histidine kinase</fullName>
        <ecNumber evidence="3">2.7.13.3</ecNumber>
    </recommendedName>
</protein>
<evidence type="ECO:0000256" key="12">
    <source>
        <dbReference type="ARBA" id="ARBA00022989"/>
    </source>
</evidence>
<keyword evidence="14 18" id="KW-0472">Membrane</keyword>
<dbReference type="Pfam" id="PF00497">
    <property type="entry name" value="SBP_bac_3"/>
    <property type="match status" value="2"/>
</dbReference>
<feature type="domain" description="HPt" evidence="22">
    <location>
        <begin position="1098"/>
        <end position="1187"/>
    </location>
</feature>
<dbReference type="Pfam" id="PF01627">
    <property type="entry name" value="Hpt"/>
    <property type="match status" value="1"/>
</dbReference>
<dbReference type="Proteomes" id="UP000829384">
    <property type="component" value="Unassembled WGS sequence"/>
</dbReference>
<dbReference type="SUPFAM" id="SSF55785">
    <property type="entry name" value="PYP-like sensor domain (PAS domain)"/>
    <property type="match status" value="1"/>
</dbReference>
<dbReference type="PROSITE" id="PS50894">
    <property type="entry name" value="HPT"/>
    <property type="match status" value="1"/>
</dbReference>
<evidence type="ECO:0000256" key="7">
    <source>
        <dbReference type="ARBA" id="ARBA00022679"/>
    </source>
</evidence>
<dbReference type="SUPFAM" id="SSF47384">
    <property type="entry name" value="Homodimeric domain of signal transducing histidine kinase"/>
    <property type="match status" value="1"/>
</dbReference>
<evidence type="ECO:0000256" key="4">
    <source>
        <dbReference type="ARBA" id="ARBA00022475"/>
    </source>
</evidence>
<dbReference type="Gene3D" id="3.30.450.20">
    <property type="entry name" value="PAS domain"/>
    <property type="match status" value="1"/>
</dbReference>
<evidence type="ECO:0000259" key="22">
    <source>
        <dbReference type="PROSITE" id="PS50894"/>
    </source>
</evidence>